<dbReference type="AlphaFoldDB" id="A0A1V2I0I8"/>
<feature type="region of interest" description="Disordered" evidence="1">
    <location>
        <begin position="81"/>
        <end position="104"/>
    </location>
</feature>
<keyword evidence="3" id="KW-1185">Reference proteome</keyword>
<proteinExistence type="predicted"/>
<evidence type="ECO:0000256" key="1">
    <source>
        <dbReference type="SAM" id="MobiDB-lite"/>
    </source>
</evidence>
<organism evidence="2 3">
    <name type="scientific">Pseudofrankia asymbiotica</name>
    <dbReference type="NCBI Taxonomy" id="1834516"/>
    <lineage>
        <taxon>Bacteria</taxon>
        <taxon>Bacillati</taxon>
        <taxon>Actinomycetota</taxon>
        <taxon>Actinomycetes</taxon>
        <taxon>Frankiales</taxon>
        <taxon>Frankiaceae</taxon>
        <taxon>Pseudofrankia</taxon>
    </lineage>
</organism>
<protein>
    <submittedName>
        <fullName evidence="2">Uncharacterized protein</fullName>
    </submittedName>
</protein>
<reference evidence="3" key="1">
    <citation type="submission" date="2016-10" db="EMBL/GenBank/DDBJ databases">
        <title>Frankia sp. NRRL B-16386 Genome sequencing.</title>
        <authorList>
            <person name="Ghodhbane-Gtari F."/>
            <person name="Swanson E."/>
            <person name="Gueddou A."/>
            <person name="Hezbri K."/>
            <person name="Ktari K."/>
            <person name="Nouioui I."/>
            <person name="Morris K."/>
            <person name="Simpson S."/>
            <person name="Abebe-Akele F."/>
            <person name="Thomas K."/>
            <person name="Gtari M."/>
            <person name="Tisa L.S."/>
        </authorList>
    </citation>
    <scope>NUCLEOTIDE SEQUENCE [LARGE SCALE GENOMIC DNA]</scope>
    <source>
        <strain evidence="3">NRRL B-16386</strain>
    </source>
</reference>
<sequence length="104" mass="11546">MVSVLWRPAPPRNAVKRRAPSIAESLFEMRLTLDGDPHGKRESGLVDVAVWQVGVAVTSRISPDRPHAALELSGLSLRIGSRQMPHRTLQPRRPHARLTASDRT</sequence>
<dbReference type="Proteomes" id="UP000188929">
    <property type="component" value="Unassembled WGS sequence"/>
</dbReference>
<evidence type="ECO:0000313" key="2">
    <source>
        <dbReference type="EMBL" id="ONH22598.1"/>
    </source>
</evidence>
<gene>
    <name evidence="2" type="ORF">BL253_35225</name>
</gene>
<evidence type="ECO:0000313" key="3">
    <source>
        <dbReference type="Proteomes" id="UP000188929"/>
    </source>
</evidence>
<comment type="caution">
    <text evidence="2">The sequence shown here is derived from an EMBL/GenBank/DDBJ whole genome shotgun (WGS) entry which is preliminary data.</text>
</comment>
<dbReference type="EMBL" id="MOMC01000103">
    <property type="protein sequence ID" value="ONH22598.1"/>
    <property type="molecule type" value="Genomic_DNA"/>
</dbReference>
<name>A0A1V2I0I8_9ACTN</name>
<accession>A0A1V2I0I8</accession>